<keyword evidence="3" id="KW-1185">Reference proteome</keyword>
<reference evidence="2 3" key="1">
    <citation type="journal article" date="2019" name="Int. J. Syst. Evol. Microbiol.">
        <title>The Global Catalogue of Microorganisms (GCM) 10K type strain sequencing project: providing services to taxonomists for standard genome sequencing and annotation.</title>
        <authorList>
            <consortium name="The Broad Institute Genomics Platform"/>
            <consortium name="The Broad Institute Genome Sequencing Center for Infectious Disease"/>
            <person name="Wu L."/>
            <person name="Ma J."/>
        </authorList>
    </citation>
    <scope>NUCLEOTIDE SEQUENCE [LARGE SCALE GENOMIC DNA]</scope>
    <source>
        <strain evidence="2 3">JCM 4788</strain>
    </source>
</reference>
<sequence length="107" mass="11609">MPKRLPRLSGLGLTGLAWTEFLAPWFFPVRLDGTRVRKGWDPRRLLLLVGSPVAVLWALAPDNSASWWVRCLTALAGLAGAAVLVLAFVGYRRLAGSAGKDRRATAP</sequence>
<dbReference type="Proteomes" id="UP001500879">
    <property type="component" value="Unassembled WGS sequence"/>
</dbReference>
<dbReference type="EMBL" id="BAAABX010000048">
    <property type="protein sequence ID" value="GAA0416545.1"/>
    <property type="molecule type" value="Genomic_DNA"/>
</dbReference>
<feature type="transmembrane region" description="Helical" evidence="1">
    <location>
        <begin position="45"/>
        <end position="61"/>
    </location>
</feature>
<proteinExistence type="predicted"/>
<keyword evidence="1" id="KW-0812">Transmembrane</keyword>
<name>A0ABN0YXS3_9ACTN</name>
<evidence type="ECO:0000313" key="3">
    <source>
        <dbReference type="Proteomes" id="UP001500879"/>
    </source>
</evidence>
<keyword evidence="1" id="KW-1133">Transmembrane helix</keyword>
<gene>
    <name evidence="2" type="ORF">GCM10010357_42450</name>
</gene>
<accession>A0ABN0YXS3</accession>
<evidence type="ECO:0000256" key="1">
    <source>
        <dbReference type="SAM" id="Phobius"/>
    </source>
</evidence>
<dbReference type="RefSeq" id="WP_344026735.1">
    <property type="nucleotide sequence ID" value="NZ_BAAABX010000048.1"/>
</dbReference>
<protein>
    <submittedName>
        <fullName evidence="2">Uncharacterized protein</fullName>
    </submittedName>
</protein>
<keyword evidence="1" id="KW-0472">Membrane</keyword>
<comment type="caution">
    <text evidence="2">The sequence shown here is derived from an EMBL/GenBank/DDBJ whole genome shotgun (WGS) entry which is preliminary data.</text>
</comment>
<feature type="transmembrane region" description="Helical" evidence="1">
    <location>
        <begin position="67"/>
        <end position="91"/>
    </location>
</feature>
<organism evidence="2 3">
    <name type="scientific">Streptomyces luteireticuli</name>
    <dbReference type="NCBI Taxonomy" id="173858"/>
    <lineage>
        <taxon>Bacteria</taxon>
        <taxon>Bacillati</taxon>
        <taxon>Actinomycetota</taxon>
        <taxon>Actinomycetes</taxon>
        <taxon>Kitasatosporales</taxon>
        <taxon>Streptomycetaceae</taxon>
        <taxon>Streptomyces</taxon>
    </lineage>
</organism>
<evidence type="ECO:0000313" key="2">
    <source>
        <dbReference type="EMBL" id="GAA0416545.1"/>
    </source>
</evidence>